<dbReference type="GO" id="GO:0097506">
    <property type="term" value="F:deaminated base DNA N-glycosylase activity"/>
    <property type="evidence" value="ECO:0007669"/>
    <property type="project" value="UniProtKB-ARBA"/>
</dbReference>
<evidence type="ECO:0000256" key="6">
    <source>
        <dbReference type="ARBA" id="ARBA00022801"/>
    </source>
</evidence>
<dbReference type="SMART" id="SM00986">
    <property type="entry name" value="UDG"/>
    <property type="match status" value="1"/>
</dbReference>
<keyword evidence="5" id="KW-0227">DNA damage</keyword>
<dbReference type="PANTHER" id="PTHR33693">
    <property type="entry name" value="TYPE-5 URACIL-DNA GLYCOSYLASE"/>
    <property type="match status" value="1"/>
</dbReference>
<dbReference type="Pfam" id="PF03167">
    <property type="entry name" value="UDG"/>
    <property type="match status" value="1"/>
</dbReference>
<dbReference type="CDD" id="cd10030">
    <property type="entry name" value="UDG-F4_TTUDGA_SPO1dp_like"/>
    <property type="match status" value="1"/>
</dbReference>
<protein>
    <recommendedName>
        <fullName evidence="2">Type-4 uracil-DNA glycosylase</fullName>
    </recommendedName>
</protein>
<evidence type="ECO:0000256" key="5">
    <source>
        <dbReference type="ARBA" id="ARBA00022763"/>
    </source>
</evidence>
<gene>
    <name evidence="11" type="ORF">SAMN05446927_2887</name>
</gene>
<evidence type="ECO:0000256" key="3">
    <source>
        <dbReference type="ARBA" id="ARBA00022485"/>
    </source>
</evidence>
<dbReference type="Proteomes" id="UP000219522">
    <property type="component" value="Unassembled WGS sequence"/>
</dbReference>
<dbReference type="GO" id="GO:0051539">
    <property type="term" value="F:4 iron, 4 sulfur cluster binding"/>
    <property type="evidence" value="ECO:0007669"/>
    <property type="project" value="UniProtKB-KW"/>
</dbReference>
<keyword evidence="4" id="KW-0479">Metal-binding</keyword>
<dbReference type="InterPro" id="IPR036895">
    <property type="entry name" value="Uracil-DNA_glycosylase-like_sf"/>
</dbReference>
<evidence type="ECO:0000256" key="8">
    <source>
        <dbReference type="ARBA" id="ARBA00023014"/>
    </source>
</evidence>
<keyword evidence="9" id="KW-0234">DNA repair</keyword>
<dbReference type="NCBIfam" id="TIGR03914">
    <property type="entry name" value="UDG_fam_dom"/>
    <property type="match status" value="1"/>
</dbReference>
<evidence type="ECO:0000256" key="1">
    <source>
        <dbReference type="ARBA" id="ARBA00006521"/>
    </source>
</evidence>
<comment type="similarity">
    <text evidence="1">Belongs to the uracil-DNA glycosylase (UDG) superfamily. Type 4 (UDGa) family.</text>
</comment>
<keyword evidence="8" id="KW-0411">Iron-sulfur</keyword>
<evidence type="ECO:0000313" key="12">
    <source>
        <dbReference type="Proteomes" id="UP000219522"/>
    </source>
</evidence>
<dbReference type="InterPro" id="IPR005122">
    <property type="entry name" value="Uracil-DNA_glycosylase-like"/>
</dbReference>
<reference evidence="11 12" key="1">
    <citation type="submission" date="2017-09" db="EMBL/GenBank/DDBJ databases">
        <authorList>
            <person name="Varghese N."/>
            <person name="Submissions S."/>
        </authorList>
    </citation>
    <scope>NUCLEOTIDE SEQUENCE [LARGE SCALE GENOMIC DNA]</scope>
    <source>
        <strain evidence="11 12">OK806</strain>
    </source>
</reference>
<dbReference type="InterPro" id="IPR005273">
    <property type="entry name" value="Ura-DNA_glyco_family4"/>
</dbReference>
<dbReference type="NCBIfam" id="TIGR00758">
    <property type="entry name" value="UDG_fam4"/>
    <property type="match status" value="1"/>
</dbReference>
<dbReference type="InterPro" id="IPR023875">
    <property type="entry name" value="DNA_repair_put"/>
</dbReference>
<dbReference type="SMART" id="SM00987">
    <property type="entry name" value="UreE_C"/>
    <property type="match status" value="1"/>
</dbReference>
<dbReference type="Gene3D" id="3.40.470.10">
    <property type="entry name" value="Uracil-DNA glycosylase-like domain"/>
    <property type="match status" value="1"/>
</dbReference>
<evidence type="ECO:0000256" key="2">
    <source>
        <dbReference type="ARBA" id="ARBA00019403"/>
    </source>
</evidence>
<dbReference type="NCBIfam" id="TIGR03915">
    <property type="entry name" value="SAM_7_link_chp"/>
    <property type="match status" value="1"/>
</dbReference>
<dbReference type="OrthoDB" id="5290748at2"/>
<dbReference type="InterPro" id="IPR051536">
    <property type="entry name" value="UDG_Type-4/5"/>
</dbReference>
<accession>A0A7Z7I5M3</accession>
<dbReference type="GO" id="GO:0046872">
    <property type="term" value="F:metal ion binding"/>
    <property type="evidence" value="ECO:0007669"/>
    <property type="project" value="UniProtKB-KW"/>
</dbReference>
<sequence>MNSVVIEPSFASWRSAARDLLARGVSPEGLLWREASESATVFGTLDAEPAEPGAPPPVKIARGFLELLETAACCRVRDRWPFLYKVLWRWTQGDRAVVSAGDPDGQRFNRMIDDVRAEEERMQKFLRFRHRDPSLGPPEFISWFEPVHDLLEHAALGFATRMGSATWMIATPHGAAFWDGALLRVDRTSEPEPKPTELASPGEAVSGDAIEALWLAYYESTFAPAVAHAKEMASHMPVRYWKSRPDAKSDPTLIARADPAARRDRRARNVPPEMEVAIDMEPLDGPSLKTKPVSLDGCKRCALWRNATQPVPGAGPADARIMLVGEQPGDQEDLAGRPFVGPAGKLLDQAIEEAGLARESLYLTNALKHFKWEAQGKERLPQQPAQREREACRYWLDEELTRIAPKVVVALGATALKSLTGHRTALSEYLGKTIEHRGRLIVPTYHPTYALRVMDPKVRDEVIGTIVEALVFASQIAEGTASVRTPFKA</sequence>
<comment type="caution">
    <text evidence="11">The sequence shown here is derived from an EMBL/GenBank/DDBJ whole genome shotgun (WGS) entry which is preliminary data.</text>
</comment>
<proteinExistence type="inferred from homology"/>
<dbReference type="PANTHER" id="PTHR33693:SF9">
    <property type="entry name" value="TYPE-4 URACIL-DNA GLYCOSYLASE"/>
    <property type="match status" value="1"/>
</dbReference>
<feature type="domain" description="Uracil-DNA glycosylase-like" evidence="10">
    <location>
        <begin position="312"/>
        <end position="462"/>
    </location>
</feature>
<evidence type="ECO:0000313" key="11">
    <source>
        <dbReference type="EMBL" id="SOE65351.1"/>
    </source>
</evidence>
<evidence type="ECO:0000259" key="10">
    <source>
        <dbReference type="SMART" id="SM00986"/>
    </source>
</evidence>
<evidence type="ECO:0000256" key="7">
    <source>
        <dbReference type="ARBA" id="ARBA00023004"/>
    </source>
</evidence>
<dbReference type="SUPFAM" id="SSF52141">
    <property type="entry name" value="Uracil-DNA glycosylase-like"/>
    <property type="match status" value="1"/>
</dbReference>
<dbReference type="GO" id="GO:0006281">
    <property type="term" value="P:DNA repair"/>
    <property type="evidence" value="ECO:0007669"/>
    <property type="project" value="UniProtKB-KW"/>
</dbReference>
<dbReference type="Pfam" id="PF13566">
    <property type="entry name" value="DUF4130"/>
    <property type="match status" value="1"/>
</dbReference>
<evidence type="ECO:0000256" key="4">
    <source>
        <dbReference type="ARBA" id="ARBA00022723"/>
    </source>
</evidence>
<dbReference type="EMBL" id="OCSU01000001">
    <property type="protein sequence ID" value="SOE65351.1"/>
    <property type="molecule type" value="Genomic_DNA"/>
</dbReference>
<keyword evidence="7" id="KW-0408">Iron</keyword>
<organism evidence="11 12">
    <name type="scientific">Caballeronia arationis</name>
    <dbReference type="NCBI Taxonomy" id="1777142"/>
    <lineage>
        <taxon>Bacteria</taxon>
        <taxon>Pseudomonadati</taxon>
        <taxon>Pseudomonadota</taxon>
        <taxon>Betaproteobacteria</taxon>
        <taxon>Burkholderiales</taxon>
        <taxon>Burkholderiaceae</taxon>
        <taxon>Caballeronia</taxon>
    </lineage>
</organism>
<keyword evidence="3" id="KW-0004">4Fe-4S</keyword>
<evidence type="ECO:0000256" key="9">
    <source>
        <dbReference type="ARBA" id="ARBA00023204"/>
    </source>
</evidence>
<keyword evidence="6" id="KW-0378">Hydrolase</keyword>
<dbReference type="RefSeq" id="WP_062632882.1">
    <property type="nucleotide sequence ID" value="NZ_FCOG02000006.1"/>
</dbReference>
<keyword evidence="12" id="KW-1185">Reference proteome</keyword>
<dbReference type="AlphaFoldDB" id="A0A7Z7I5M3"/>
<name>A0A7Z7I5M3_9BURK</name>
<dbReference type="InterPro" id="IPR025404">
    <property type="entry name" value="DUF4130"/>
</dbReference>